<dbReference type="EMBL" id="UOFX01000041">
    <property type="protein sequence ID" value="VAX08753.1"/>
    <property type="molecule type" value="Genomic_DNA"/>
</dbReference>
<protein>
    <recommendedName>
        <fullName evidence="3">Antitoxin</fullName>
    </recommendedName>
</protein>
<dbReference type="Gene3D" id="3.40.1620.10">
    <property type="entry name" value="YefM-like domain"/>
    <property type="match status" value="1"/>
</dbReference>
<dbReference type="SUPFAM" id="SSF143120">
    <property type="entry name" value="YefM-like"/>
    <property type="match status" value="1"/>
</dbReference>
<organism evidence="2">
    <name type="scientific">hydrothermal vent metagenome</name>
    <dbReference type="NCBI Taxonomy" id="652676"/>
    <lineage>
        <taxon>unclassified sequences</taxon>
        <taxon>metagenomes</taxon>
        <taxon>ecological metagenomes</taxon>
    </lineage>
</organism>
<gene>
    <name evidence="2" type="ORF">MNBD_GAMMA26-1041</name>
</gene>
<name>A0A3B1B9W9_9ZZZZ</name>
<comment type="similarity">
    <text evidence="1">Belongs to the phD/YefM antitoxin family.</text>
</comment>
<reference evidence="2" key="1">
    <citation type="submission" date="2018-06" db="EMBL/GenBank/DDBJ databases">
        <authorList>
            <person name="Zhirakovskaya E."/>
        </authorList>
    </citation>
    <scope>NUCLEOTIDE SEQUENCE</scope>
</reference>
<proteinExistence type="inferred from homology"/>
<dbReference type="InterPro" id="IPR036165">
    <property type="entry name" value="YefM-like_sf"/>
</dbReference>
<accession>A0A3B1B9W9</accession>
<dbReference type="AlphaFoldDB" id="A0A3B1B9W9"/>
<evidence type="ECO:0000256" key="1">
    <source>
        <dbReference type="ARBA" id="ARBA00009981"/>
    </source>
</evidence>
<sequence length="75" mass="8054">MKSANIAEFKSHLGKYLAIVEQGGKVQLCRRNIPMAIIIPSKAKATVNKTQLGCGTGSVVIVTDLTEPACLPEDW</sequence>
<evidence type="ECO:0008006" key="3">
    <source>
        <dbReference type="Google" id="ProtNLM"/>
    </source>
</evidence>
<evidence type="ECO:0000313" key="2">
    <source>
        <dbReference type="EMBL" id="VAX08753.1"/>
    </source>
</evidence>